<dbReference type="AlphaFoldDB" id="A0A2I0AZ20"/>
<evidence type="ECO:0000256" key="1">
    <source>
        <dbReference type="SAM" id="Coils"/>
    </source>
</evidence>
<reference evidence="3 4" key="1">
    <citation type="journal article" date="2017" name="Nature">
        <title>The Apostasia genome and the evolution of orchids.</title>
        <authorList>
            <person name="Zhang G.Q."/>
            <person name="Liu K.W."/>
            <person name="Li Z."/>
            <person name="Lohaus R."/>
            <person name="Hsiao Y.Y."/>
            <person name="Niu S.C."/>
            <person name="Wang J.Y."/>
            <person name="Lin Y.C."/>
            <person name="Xu Q."/>
            <person name="Chen L.J."/>
            <person name="Yoshida K."/>
            <person name="Fujiwara S."/>
            <person name="Wang Z.W."/>
            <person name="Zhang Y.Q."/>
            <person name="Mitsuda N."/>
            <person name="Wang M."/>
            <person name="Liu G.H."/>
            <person name="Pecoraro L."/>
            <person name="Huang H.X."/>
            <person name="Xiao X.J."/>
            <person name="Lin M."/>
            <person name="Wu X.Y."/>
            <person name="Wu W.L."/>
            <person name="Chen Y.Y."/>
            <person name="Chang S.B."/>
            <person name="Sakamoto S."/>
            <person name="Ohme-Takagi M."/>
            <person name="Yagi M."/>
            <person name="Zeng S.J."/>
            <person name="Shen C.Y."/>
            <person name="Yeh C.M."/>
            <person name="Luo Y.B."/>
            <person name="Tsai W.C."/>
            <person name="Van de Peer Y."/>
            <person name="Liu Z.J."/>
        </authorList>
    </citation>
    <scope>NUCLEOTIDE SEQUENCE [LARGE SCALE GENOMIC DNA]</scope>
    <source>
        <strain evidence="4">cv. Shenzhen</strain>
        <tissue evidence="3">Stem</tissue>
    </source>
</reference>
<evidence type="ECO:0000256" key="2">
    <source>
        <dbReference type="SAM" id="MobiDB-lite"/>
    </source>
</evidence>
<feature type="compositionally biased region" description="Low complexity" evidence="2">
    <location>
        <begin position="149"/>
        <end position="161"/>
    </location>
</feature>
<dbReference type="Proteomes" id="UP000236161">
    <property type="component" value="Unassembled WGS sequence"/>
</dbReference>
<dbReference type="STRING" id="1088818.A0A2I0AZ20"/>
<dbReference type="EMBL" id="KZ451935">
    <property type="protein sequence ID" value="PKA60797.1"/>
    <property type="molecule type" value="Genomic_DNA"/>
</dbReference>
<proteinExistence type="predicted"/>
<keyword evidence="1" id="KW-0175">Coiled coil</keyword>
<name>A0A2I0AZ20_9ASPA</name>
<organism evidence="3 4">
    <name type="scientific">Apostasia shenzhenica</name>
    <dbReference type="NCBI Taxonomy" id="1088818"/>
    <lineage>
        <taxon>Eukaryota</taxon>
        <taxon>Viridiplantae</taxon>
        <taxon>Streptophyta</taxon>
        <taxon>Embryophyta</taxon>
        <taxon>Tracheophyta</taxon>
        <taxon>Spermatophyta</taxon>
        <taxon>Magnoliopsida</taxon>
        <taxon>Liliopsida</taxon>
        <taxon>Asparagales</taxon>
        <taxon>Orchidaceae</taxon>
        <taxon>Apostasioideae</taxon>
        <taxon>Apostasia</taxon>
    </lineage>
</organism>
<evidence type="ECO:0000313" key="4">
    <source>
        <dbReference type="Proteomes" id="UP000236161"/>
    </source>
</evidence>
<evidence type="ECO:0000313" key="3">
    <source>
        <dbReference type="EMBL" id="PKA60797.1"/>
    </source>
</evidence>
<keyword evidence="4" id="KW-1185">Reference proteome</keyword>
<dbReference type="OrthoDB" id="1883104at2759"/>
<dbReference type="PANTHER" id="PTHR34462:SF1">
    <property type="entry name" value="OS05G0587400 PROTEIN"/>
    <property type="match status" value="1"/>
</dbReference>
<feature type="coiled-coil region" evidence="1">
    <location>
        <begin position="206"/>
        <end position="233"/>
    </location>
</feature>
<sequence>MKSKENCTIQKAHKIERVKGDGPNWVLIAGGALLSTLSIRFGCMLKQALVAKGSRSTNCDRWRPGVCKLHSDLYHFSQGEANCYSCSSGDTHSGLQIKLATDVLVPEESDLSLPLVKVNTEANTDQNGGRMWAPSPELLELPQKPFNHSAGSDSPSLSESGSDIYTKREAIYKLRQQLKSRDEMIMEMQNQITALQSSLCTQLSQVAQLQSELNSTNQDLFKSEREIQRLRKVIRNHCVMKSSSLDWGINKANIGDLDLHCIGMEKGMGNGEMLELRKKEPSELREVIEGKDFLLQSYREQKMEL</sequence>
<accession>A0A2I0AZ20</accession>
<feature type="region of interest" description="Disordered" evidence="2">
    <location>
        <begin position="142"/>
        <end position="161"/>
    </location>
</feature>
<dbReference type="PANTHER" id="PTHR34462">
    <property type="entry name" value="OS05G0587400 PROTEIN"/>
    <property type="match status" value="1"/>
</dbReference>
<protein>
    <submittedName>
        <fullName evidence="3">Uncharacterized protein</fullName>
    </submittedName>
</protein>
<gene>
    <name evidence="3" type="ORF">AXF42_Ash006431</name>
</gene>